<dbReference type="Proteomes" id="UP000236520">
    <property type="component" value="Unassembled WGS sequence"/>
</dbReference>
<sequence>MVGVRSRRAGPILVAHARNPFRGPRELLVAMGDMVRFA</sequence>
<name>A0A2J7Z6F4_STRMQ</name>
<protein>
    <submittedName>
        <fullName evidence="1">Uncharacterized protein</fullName>
    </submittedName>
</protein>
<reference evidence="1 2" key="1">
    <citation type="submission" date="2015-09" db="EMBL/GenBank/DDBJ databases">
        <title>Genome sequence, genome mining and natural product profiling of a biocontrol bacterium Streptomyces malaysiensis F913.</title>
        <authorList>
            <person name="Xu Y."/>
            <person name="Wei J."/>
            <person name="Xie J."/>
            <person name="Li T."/>
            <person name="Zhou Z."/>
        </authorList>
    </citation>
    <scope>NUCLEOTIDE SEQUENCE [LARGE SCALE GENOMIC DNA]</scope>
    <source>
        <strain evidence="1 2">F913</strain>
    </source>
</reference>
<organism evidence="1 2">
    <name type="scientific">Streptomyces malaysiensis</name>
    <dbReference type="NCBI Taxonomy" id="92644"/>
    <lineage>
        <taxon>Bacteria</taxon>
        <taxon>Bacillati</taxon>
        <taxon>Actinomycetota</taxon>
        <taxon>Actinomycetes</taxon>
        <taxon>Kitasatosporales</taxon>
        <taxon>Streptomycetaceae</taxon>
        <taxon>Streptomyces</taxon>
        <taxon>Streptomyces violaceusniger group</taxon>
    </lineage>
</organism>
<evidence type="ECO:0000313" key="2">
    <source>
        <dbReference type="Proteomes" id="UP000236520"/>
    </source>
</evidence>
<comment type="caution">
    <text evidence="1">The sequence shown here is derived from an EMBL/GenBank/DDBJ whole genome shotgun (WGS) entry which is preliminary data.</text>
</comment>
<evidence type="ECO:0000313" key="1">
    <source>
        <dbReference type="EMBL" id="PNG95861.1"/>
    </source>
</evidence>
<dbReference type="EMBL" id="LJIW01000001">
    <property type="protein sequence ID" value="PNG95861.1"/>
    <property type="molecule type" value="Genomic_DNA"/>
</dbReference>
<accession>A0A2J7Z6F4</accession>
<keyword evidence="2" id="KW-1185">Reference proteome</keyword>
<dbReference type="AlphaFoldDB" id="A0A2J7Z6F4"/>
<gene>
    <name evidence="1" type="ORF">SMF913_11886</name>
</gene>
<proteinExistence type="predicted"/>